<reference evidence="1 2" key="1">
    <citation type="submission" date="2021-06" db="EMBL/GenBank/DDBJ databases">
        <authorList>
            <person name="Palmer J.M."/>
        </authorList>
    </citation>
    <scope>NUCLEOTIDE SEQUENCE [LARGE SCALE GENOMIC DNA]</scope>
    <source>
        <strain evidence="1 2">GA_2019</strain>
        <tissue evidence="1">Muscle</tissue>
    </source>
</reference>
<sequence>MGLSAKRRTEGTLGTEEPNSLYDSVELQLVMLDTAGDSCLSDDQSDKFTLQPEPLTGDIKKLRDWQLFRLWTISSAIITSRGNVLWWSRQRRGRQINRELIQVYRRYQTAALSIQQAPDFFRWGWVPRSVATDLTMTGLSGAPYDFFRFCDSTIQ</sequence>
<evidence type="ECO:0000313" key="2">
    <source>
        <dbReference type="Proteomes" id="UP001476798"/>
    </source>
</evidence>
<gene>
    <name evidence="1" type="ORF">GOODEAATRI_003378</name>
</gene>
<comment type="caution">
    <text evidence="1">The sequence shown here is derived from an EMBL/GenBank/DDBJ whole genome shotgun (WGS) entry which is preliminary data.</text>
</comment>
<name>A0ABV0MQV1_9TELE</name>
<organism evidence="1 2">
    <name type="scientific">Goodea atripinnis</name>
    <dbReference type="NCBI Taxonomy" id="208336"/>
    <lineage>
        <taxon>Eukaryota</taxon>
        <taxon>Metazoa</taxon>
        <taxon>Chordata</taxon>
        <taxon>Craniata</taxon>
        <taxon>Vertebrata</taxon>
        <taxon>Euteleostomi</taxon>
        <taxon>Actinopterygii</taxon>
        <taxon>Neopterygii</taxon>
        <taxon>Teleostei</taxon>
        <taxon>Neoteleostei</taxon>
        <taxon>Acanthomorphata</taxon>
        <taxon>Ovalentaria</taxon>
        <taxon>Atherinomorphae</taxon>
        <taxon>Cyprinodontiformes</taxon>
        <taxon>Goodeidae</taxon>
        <taxon>Goodea</taxon>
    </lineage>
</organism>
<proteinExistence type="predicted"/>
<keyword evidence="2" id="KW-1185">Reference proteome</keyword>
<evidence type="ECO:0000313" key="1">
    <source>
        <dbReference type="EMBL" id="MEQ2160828.1"/>
    </source>
</evidence>
<dbReference type="Proteomes" id="UP001476798">
    <property type="component" value="Unassembled WGS sequence"/>
</dbReference>
<dbReference type="EMBL" id="JAHRIO010010126">
    <property type="protein sequence ID" value="MEQ2160828.1"/>
    <property type="molecule type" value="Genomic_DNA"/>
</dbReference>
<protein>
    <submittedName>
        <fullName evidence="1">Uncharacterized protein</fullName>
    </submittedName>
</protein>
<accession>A0ABV0MQV1</accession>